<dbReference type="EMBL" id="AP014959">
    <property type="protein sequence ID" value="BAS87357.1"/>
    <property type="molecule type" value="Genomic_DNA"/>
</dbReference>
<reference evidence="2 3" key="2">
    <citation type="journal article" date="2013" name="Plant Cell Physiol.">
        <title>Rice Annotation Project Database (RAP-DB): an integrative and interactive database for rice genomics.</title>
        <authorList>
            <person name="Sakai H."/>
            <person name="Lee S.S."/>
            <person name="Tanaka T."/>
            <person name="Numa H."/>
            <person name="Kim J."/>
            <person name="Kawahara Y."/>
            <person name="Wakimoto H."/>
            <person name="Yang C.C."/>
            <person name="Iwamoto M."/>
            <person name="Abe T."/>
            <person name="Yamada Y."/>
            <person name="Muto A."/>
            <person name="Inokuchi H."/>
            <person name="Ikemura T."/>
            <person name="Matsumoto T."/>
            <person name="Sasaki T."/>
            <person name="Itoh T."/>
        </authorList>
    </citation>
    <scope>NUCLEOTIDE SEQUENCE [LARGE SCALE GENOMIC DNA]</scope>
    <source>
        <strain evidence="3">cv. Nipponbare</strain>
    </source>
</reference>
<proteinExistence type="predicted"/>
<protein>
    <submittedName>
        <fullName evidence="2">Os03g0848250 protein</fullName>
    </submittedName>
</protein>
<reference evidence="2 3" key="3">
    <citation type="journal article" date="2013" name="Rice">
        <title>Improvement of the Oryza sativa Nipponbare reference genome using next generation sequence and optical map data.</title>
        <authorList>
            <person name="Kawahara Y."/>
            <person name="de la Bastide M."/>
            <person name="Hamilton J.P."/>
            <person name="Kanamori H."/>
            <person name="McCombie W.R."/>
            <person name="Ouyang S."/>
            <person name="Schwartz D.C."/>
            <person name="Tanaka T."/>
            <person name="Wu J."/>
            <person name="Zhou S."/>
            <person name="Childs K.L."/>
            <person name="Davidson R.M."/>
            <person name="Lin H."/>
            <person name="Quesada-Ocampo L."/>
            <person name="Vaillancourt B."/>
            <person name="Sakai H."/>
            <person name="Lee S.S."/>
            <person name="Kim J."/>
            <person name="Numa H."/>
            <person name="Itoh T."/>
            <person name="Buell C.R."/>
            <person name="Matsumoto T."/>
        </authorList>
    </citation>
    <scope>NUCLEOTIDE SEQUENCE [LARGE SCALE GENOMIC DNA]</scope>
    <source>
        <strain evidence="3">cv. Nipponbare</strain>
    </source>
</reference>
<dbReference type="InParanoid" id="A0A0P0W5X4"/>
<evidence type="ECO:0000313" key="2">
    <source>
        <dbReference type="EMBL" id="BAS87357.1"/>
    </source>
</evidence>
<dbReference type="Gramene" id="Os03t0848250-00">
    <property type="protein sequence ID" value="Os03t0848250-00"/>
    <property type="gene ID" value="Os03g0848250"/>
</dbReference>
<gene>
    <name evidence="2" type="ordered locus">Os03g0848250</name>
    <name evidence="2" type="ORF">OSNPB_030848250</name>
</gene>
<evidence type="ECO:0000313" key="3">
    <source>
        <dbReference type="Proteomes" id="UP000059680"/>
    </source>
</evidence>
<feature type="region of interest" description="Disordered" evidence="1">
    <location>
        <begin position="115"/>
        <end position="139"/>
    </location>
</feature>
<dbReference type="AlphaFoldDB" id="A0A0P0W5X4"/>
<organism evidence="2 3">
    <name type="scientific">Oryza sativa subsp. japonica</name>
    <name type="common">Rice</name>
    <dbReference type="NCBI Taxonomy" id="39947"/>
    <lineage>
        <taxon>Eukaryota</taxon>
        <taxon>Viridiplantae</taxon>
        <taxon>Streptophyta</taxon>
        <taxon>Embryophyta</taxon>
        <taxon>Tracheophyta</taxon>
        <taxon>Spermatophyta</taxon>
        <taxon>Magnoliopsida</taxon>
        <taxon>Liliopsida</taxon>
        <taxon>Poales</taxon>
        <taxon>Poaceae</taxon>
        <taxon>BOP clade</taxon>
        <taxon>Oryzoideae</taxon>
        <taxon>Oryzeae</taxon>
        <taxon>Oryzinae</taxon>
        <taxon>Oryza</taxon>
        <taxon>Oryza sativa</taxon>
    </lineage>
</organism>
<name>A0A0P0W5X4_ORYSJ</name>
<reference evidence="3" key="1">
    <citation type="journal article" date="2005" name="Nature">
        <title>The map-based sequence of the rice genome.</title>
        <authorList>
            <consortium name="International rice genome sequencing project (IRGSP)"/>
            <person name="Matsumoto T."/>
            <person name="Wu J."/>
            <person name="Kanamori H."/>
            <person name="Katayose Y."/>
            <person name="Fujisawa M."/>
            <person name="Namiki N."/>
            <person name="Mizuno H."/>
            <person name="Yamamoto K."/>
            <person name="Antonio B.A."/>
            <person name="Baba T."/>
            <person name="Sakata K."/>
            <person name="Nagamura Y."/>
            <person name="Aoki H."/>
            <person name="Arikawa K."/>
            <person name="Arita K."/>
            <person name="Bito T."/>
            <person name="Chiden Y."/>
            <person name="Fujitsuka N."/>
            <person name="Fukunaka R."/>
            <person name="Hamada M."/>
            <person name="Harada C."/>
            <person name="Hayashi A."/>
            <person name="Hijishita S."/>
            <person name="Honda M."/>
            <person name="Hosokawa S."/>
            <person name="Ichikawa Y."/>
            <person name="Idonuma A."/>
            <person name="Iijima M."/>
            <person name="Ikeda M."/>
            <person name="Ikeno M."/>
            <person name="Ito K."/>
            <person name="Ito S."/>
            <person name="Ito T."/>
            <person name="Ito Y."/>
            <person name="Ito Y."/>
            <person name="Iwabuchi A."/>
            <person name="Kamiya K."/>
            <person name="Karasawa W."/>
            <person name="Kurita K."/>
            <person name="Katagiri S."/>
            <person name="Kikuta A."/>
            <person name="Kobayashi H."/>
            <person name="Kobayashi N."/>
            <person name="Machita K."/>
            <person name="Maehara T."/>
            <person name="Masukawa M."/>
            <person name="Mizubayashi T."/>
            <person name="Mukai Y."/>
            <person name="Nagasaki H."/>
            <person name="Nagata Y."/>
            <person name="Naito S."/>
            <person name="Nakashima M."/>
            <person name="Nakama Y."/>
            <person name="Nakamichi Y."/>
            <person name="Nakamura M."/>
            <person name="Meguro A."/>
            <person name="Negishi M."/>
            <person name="Ohta I."/>
            <person name="Ohta T."/>
            <person name="Okamoto M."/>
            <person name="Ono N."/>
            <person name="Saji S."/>
            <person name="Sakaguchi M."/>
            <person name="Sakai K."/>
            <person name="Shibata M."/>
            <person name="Shimokawa T."/>
            <person name="Song J."/>
            <person name="Takazaki Y."/>
            <person name="Terasawa K."/>
            <person name="Tsugane M."/>
            <person name="Tsuji K."/>
            <person name="Ueda S."/>
            <person name="Waki K."/>
            <person name="Yamagata H."/>
            <person name="Yamamoto M."/>
            <person name="Yamamoto S."/>
            <person name="Yamane H."/>
            <person name="Yoshiki S."/>
            <person name="Yoshihara R."/>
            <person name="Yukawa K."/>
            <person name="Zhong H."/>
            <person name="Yano M."/>
            <person name="Yuan Q."/>
            <person name="Ouyang S."/>
            <person name="Liu J."/>
            <person name="Jones K.M."/>
            <person name="Gansberger K."/>
            <person name="Moffat K."/>
            <person name="Hill J."/>
            <person name="Bera J."/>
            <person name="Fadrosh D."/>
            <person name="Jin S."/>
            <person name="Johri S."/>
            <person name="Kim M."/>
            <person name="Overton L."/>
            <person name="Reardon M."/>
            <person name="Tsitrin T."/>
            <person name="Vuong H."/>
            <person name="Weaver B."/>
            <person name="Ciecko A."/>
            <person name="Tallon L."/>
            <person name="Jackson J."/>
            <person name="Pai G."/>
            <person name="Aken S.V."/>
            <person name="Utterback T."/>
            <person name="Reidmuller S."/>
            <person name="Feldblyum T."/>
            <person name="Hsiao J."/>
            <person name="Zismann V."/>
            <person name="Iobst S."/>
            <person name="de Vazeille A.R."/>
            <person name="Buell C.R."/>
            <person name="Ying K."/>
            <person name="Li Y."/>
            <person name="Lu T."/>
            <person name="Huang Y."/>
            <person name="Zhao Q."/>
            <person name="Feng Q."/>
            <person name="Zhang L."/>
            <person name="Zhu J."/>
            <person name="Weng Q."/>
            <person name="Mu J."/>
            <person name="Lu Y."/>
            <person name="Fan D."/>
            <person name="Liu Y."/>
            <person name="Guan J."/>
            <person name="Zhang Y."/>
            <person name="Yu S."/>
            <person name="Liu X."/>
            <person name="Zhang Y."/>
            <person name="Hong G."/>
            <person name="Han B."/>
            <person name="Choisne N."/>
            <person name="Demange N."/>
            <person name="Orjeda G."/>
            <person name="Samain S."/>
            <person name="Cattolico L."/>
            <person name="Pelletier E."/>
            <person name="Couloux A."/>
            <person name="Segurens B."/>
            <person name="Wincker P."/>
            <person name="D'Hont A."/>
            <person name="Scarpelli C."/>
            <person name="Weissenbach J."/>
            <person name="Salanoubat M."/>
            <person name="Quetier F."/>
            <person name="Yu Y."/>
            <person name="Kim H.R."/>
            <person name="Rambo T."/>
            <person name="Currie J."/>
            <person name="Collura K."/>
            <person name="Luo M."/>
            <person name="Yang T."/>
            <person name="Ammiraju J.S.S."/>
            <person name="Engler F."/>
            <person name="Soderlund C."/>
            <person name="Wing R.A."/>
            <person name="Palmer L.E."/>
            <person name="de la Bastide M."/>
            <person name="Spiegel L."/>
            <person name="Nascimento L."/>
            <person name="Zutavern T."/>
            <person name="O'Shaughnessy A."/>
            <person name="Dike S."/>
            <person name="Dedhia N."/>
            <person name="Preston R."/>
            <person name="Balija V."/>
            <person name="McCombie W.R."/>
            <person name="Chow T."/>
            <person name="Chen H."/>
            <person name="Chung M."/>
            <person name="Chen C."/>
            <person name="Shaw J."/>
            <person name="Wu H."/>
            <person name="Hsiao K."/>
            <person name="Chao Y."/>
            <person name="Chu M."/>
            <person name="Cheng C."/>
            <person name="Hour A."/>
            <person name="Lee P."/>
            <person name="Lin S."/>
            <person name="Lin Y."/>
            <person name="Liou J."/>
            <person name="Liu S."/>
            <person name="Hsing Y."/>
            <person name="Raghuvanshi S."/>
            <person name="Mohanty A."/>
            <person name="Bharti A.K."/>
            <person name="Gaur A."/>
            <person name="Gupta V."/>
            <person name="Kumar D."/>
            <person name="Ravi V."/>
            <person name="Vij S."/>
            <person name="Kapur A."/>
            <person name="Khurana P."/>
            <person name="Khurana P."/>
            <person name="Khurana J.P."/>
            <person name="Tyagi A.K."/>
            <person name="Gaikwad K."/>
            <person name="Singh A."/>
            <person name="Dalal V."/>
            <person name="Srivastava S."/>
            <person name="Dixit A."/>
            <person name="Pal A.K."/>
            <person name="Ghazi I.A."/>
            <person name="Yadav M."/>
            <person name="Pandit A."/>
            <person name="Bhargava A."/>
            <person name="Sureshbabu K."/>
            <person name="Batra K."/>
            <person name="Sharma T.R."/>
            <person name="Mohapatra T."/>
            <person name="Singh N.K."/>
            <person name="Messing J."/>
            <person name="Nelson A.B."/>
            <person name="Fuks G."/>
            <person name="Kavchok S."/>
            <person name="Keizer G."/>
            <person name="Linton E."/>
            <person name="Llaca V."/>
            <person name="Song R."/>
            <person name="Tanyolac B."/>
            <person name="Young S."/>
            <person name="Ho-Il K."/>
            <person name="Hahn J.H."/>
            <person name="Sangsakoo G."/>
            <person name="Vanavichit A."/>
            <person name="de Mattos Luiz.A.T."/>
            <person name="Zimmer P.D."/>
            <person name="Malone G."/>
            <person name="Dellagostin O."/>
            <person name="de Oliveira A.C."/>
            <person name="Bevan M."/>
            <person name="Bancroft I."/>
            <person name="Minx P."/>
            <person name="Cordum H."/>
            <person name="Wilson R."/>
            <person name="Cheng Z."/>
            <person name="Jin W."/>
            <person name="Jiang J."/>
            <person name="Leong S.A."/>
            <person name="Iwama H."/>
            <person name="Gojobori T."/>
            <person name="Itoh T."/>
            <person name="Niimura Y."/>
            <person name="Fujii Y."/>
            <person name="Habara T."/>
            <person name="Sakai H."/>
            <person name="Sato Y."/>
            <person name="Wilson G."/>
            <person name="Kumar K."/>
            <person name="McCouch S."/>
            <person name="Juretic N."/>
            <person name="Hoen D."/>
            <person name="Wright S."/>
            <person name="Bruskiewich R."/>
            <person name="Bureau T."/>
            <person name="Miyao A."/>
            <person name="Hirochika H."/>
            <person name="Nishikawa T."/>
            <person name="Kadowaki K."/>
            <person name="Sugiura M."/>
            <person name="Burr B."/>
            <person name="Sasaki T."/>
        </authorList>
    </citation>
    <scope>NUCLEOTIDE SEQUENCE [LARGE SCALE GENOMIC DNA]</scope>
    <source>
        <strain evidence="3">cv. Nipponbare</strain>
    </source>
</reference>
<dbReference type="Proteomes" id="UP000059680">
    <property type="component" value="Chromosome 3"/>
</dbReference>
<evidence type="ECO:0000256" key="1">
    <source>
        <dbReference type="SAM" id="MobiDB-lite"/>
    </source>
</evidence>
<keyword evidence="3" id="KW-1185">Reference proteome</keyword>
<dbReference type="PaxDb" id="39947-A0A0P0W5X4"/>
<sequence>MERMIHSPSMGTRIWSCKKRTSCYRSAPQSHGSLPPPSSESSTSLAPCTFIIPARLIRLMDGRGVGEGAGVAVCAGAIGEVQVGVADVAEEEDQVGLVAHHVLDGGGGVVRQSKVPDDGDLPRVAPRPDGRHRAERVDVAHRRRDRRVAALVELK</sequence>
<accession>A0A0P0W5X4</accession>